<dbReference type="OrthoDB" id="9814020at2"/>
<evidence type="ECO:0000256" key="7">
    <source>
        <dbReference type="ARBA" id="ARBA00023136"/>
    </source>
</evidence>
<dbReference type="RefSeq" id="WP_101073774.1">
    <property type="nucleotide sequence ID" value="NZ_PISP01000003.1"/>
</dbReference>
<keyword evidence="2" id="KW-0813">Transport</keyword>
<evidence type="ECO:0000256" key="3">
    <source>
        <dbReference type="ARBA" id="ARBA00022475"/>
    </source>
</evidence>
<evidence type="ECO:0000256" key="2">
    <source>
        <dbReference type="ARBA" id="ARBA00022448"/>
    </source>
</evidence>
<accession>A0A2N0VGJ7</accession>
<dbReference type="Proteomes" id="UP000233398">
    <property type="component" value="Unassembled WGS sequence"/>
</dbReference>
<dbReference type="PANTHER" id="PTHR30574">
    <property type="entry name" value="INNER MEMBRANE PROTEIN YEDE"/>
    <property type="match status" value="1"/>
</dbReference>
<sequence>MLDFLYQPWPWYVAGPIIGLTVPILLLLGGKMFGVSANLRHACAACNFGNIEFFNYDWKSAGRWNITFLVGTVLGGFLGGYVFANPEPIQLAASTITDLQALGIQDFNGLVPNDLFAWDMLGTGVGLTVLVLGGFLVGFGARYAGGCTSGHAISGLSDLQLASLIAVIGFFIGGLIMTFFIYPIILG</sequence>
<dbReference type="EMBL" id="PISP01000003">
    <property type="protein sequence ID" value="PKD43299.1"/>
    <property type="molecule type" value="Genomic_DNA"/>
</dbReference>
<evidence type="ECO:0000256" key="5">
    <source>
        <dbReference type="ARBA" id="ARBA00022692"/>
    </source>
</evidence>
<reference evidence="10 11" key="1">
    <citation type="submission" date="2017-11" db="EMBL/GenBank/DDBJ databases">
        <title>Rhodohalobacter 15182 sp. nov., isolated from a salt lake.</title>
        <authorList>
            <person name="Han S."/>
        </authorList>
    </citation>
    <scope>NUCLEOTIDE SEQUENCE [LARGE SCALE GENOMIC DNA]</scope>
    <source>
        <strain evidence="10 11">15182</strain>
    </source>
</reference>
<feature type="transmembrane region" description="Helical" evidence="9">
    <location>
        <begin position="161"/>
        <end position="185"/>
    </location>
</feature>
<dbReference type="GO" id="GO:0005886">
    <property type="term" value="C:plasma membrane"/>
    <property type="evidence" value="ECO:0007669"/>
    <property type="project" value="UniProtKB-SubCell"/>
</dbReference>
<evidence type="ECO:0000256" key="4">
    <source>
        <dbReference type="ARBA" id="ARBA00022519"/>
    </source>
</evidence>
<dbReference type="InterPro" id="IPR007272">
    <property type="entry name" value="Sulf_transp_TsuA/YedE"/>
</dbReference>
<gene>
    <name evidence="10" type="ORF">CWD77_11850</name>
</gene>
<keyword evidence="5 9" id="KW-0812">Transmembrane</keyword>
<keyword evidence="7 9" id="KW-0472">Membrane</keyword>
<evidence type="ECO:0000313" key="11">
    <source>
        <dbReference type="Proteomes" id="UP000233398"/>
    </source>
</evidence>
<feature type="transmembrane region" description="Helical" evidence="9">
    <location>
        <begin position="120"/>
        <end position="141"/>
    </location>
</feature>
<dbReference type="PANTHER" id="PTHR30574:SF1">
    <property type="entry name" value="SULPHUR TRANSPORT DOMAIN-CONTAINING PROTEIN"/>
    <property type="match status" value="1"/>
</dbReference>
<dbReference type="Pfam" id="PF04143">
    <property type="entry name" value="Sulf_transp"/>
    <property type="match status" value="1"/>
</dbReference>
<evidence type="ECO:0000256" key="8">
    <source>
        <dbReference type="ARBA" id="ARBA00035655"/>
    </source>
</evidence>
<feature type="transmembrane region" description="Helical" evidence="9">
    <location>
        <begin position="12"/>
        <end position="30"/>
    </location>
</feature>
<evidence type="ECO:0000313" key="10">
    <source>
        <dbReference type="EMBL" id="PKD43299.1"/>
    </source>
</evidence>
<keyword evidence="4" id="KW-0997">Cell inner membrane</keyword>
<protein>
    <submittedName>
        <fullName evidence="10">YeeE/YedE family protein</fullName>
    </submittedName>
</protein>
<organism evidence="10 11">
    <name type="scientific">Rhodohalobacter barkolensis</name>
    <dbReference type="NCBI Taxonomy" id="2053187"/>
    <lineage>
        <taxon>Bacteria</taxon>
        <taxon>Pseudomonadati</taxon>
        <taxon>Balneolota</taxon>
        <taxon>Balneolia</taxon>
        <taxon>Balneolales</taxon>
        <taxon>Balneolaceae</taxon>
        <taxon>Rhodohalobacter</taxon>
    </lineage>
</organism>
<feature type="transmembrane region" description="Helical" evidence="9">
    <location>
        <begin position="64"/>
        <end position="84"/>
    </location>
</feature>
<comment type="subcellular location">
    <subcellularLocation>
        <location evidence="1">Cell inner membrane</location>
        <topology evidence="1">Multi-pass membrane protein</topology>
    </subcellularLocation>
</comment>
<keyword evidence="11" id="KW-1185">Reference proteome</keyword>
<comment type="caution">
    <text evidence="10">The sequence shown here is derived from an EMBL/GenBank/DDBJ whole genome shotgun (WGS) entry which is preliminary data.</text>
</comment>
<name>A0A2N0VGJ7_9BACT</name>
<keyword evidence="3" id="KW-1003">Cell membrane</keyword>
<evidence type="ECO:0000256" key="6">
    <source>
        <dbReference type="ARBA" id="ARBA00022989"/>
    </source>
</evidence>
<keyword evidence="6 9" id="KW-1133">Transmembrane helix</keyword>
<dbReference type="AlphaFoldDB" id="A0A2N0VGJ7"/>
<proteinExistence type="inferred from homology"/>
<evidence type="ECO:0000256" key="1">
    <source>
        <dbReference type="ARBA" id="ARBA00004429"/>
    </source>
</evidence>
<evidence type="ECO:0000256" key="9">
    <source>
        <dbReference type="SAM" id="Phobius"/>
    </source>
</evidence>
<comment type="similarity">
    <text evidence="8">Belongs to the TsuA/YedE (TC 9.B.102) family.</text>
</comment>